<proteinExistence type="predicted"/>
<comment type="caution">
    <text evidence="1">The sequence shown here is derived from an EMBL/GenBank/DDBJ whole genome shotgun (WGS) entry which is preliminary data.</text>
</comment>
<protein>
    <submittedName>
        <fullName evidence="1">Uncharacterized protein</fullName>
    </submittedName>
</protein>
<evidence type="ECO:0000313" key="1">
    <source>
        <dbReference type="EMBL" id="KKN38406.1"/>
    </source>
</evidence>
<organism evidence="1">
    <name type="scientific">marine sediment metagenome</name>
    <dbReference type="NCBI Taxonomy" id="412755"/>
    <lineage>
        <taxon>unclassified sequences</taxon>
        <taxon>metagenomes</taxon>
        <taxon>ecological metagenomes</taxon>
    </lineage>
</organism>
<dbReference type="AlphaFoldDB" id="A0A0F9SND7"/>
<dbReference type="EMBL" id="LAZR01001832">
    <property type="protein sequence ID" value="KKN38406.1"/>
    <property type="molecule type" value="Genomic_DNA"/>
</dbReference>
<accession>A0A0F9SND7</accession>
<reference evidence="1" key="1">
    <citation type="journal article" date="2015" name="Nature">
        <title>Complex archaea that bridge the gap between prokaryotes and eukaryotes.</title>
        <authorList>
            <person name="Spang A."/>
            <person name="Saw J.H."/>
            <person name="Jorgensen S.L."/>
            <person name="Zaremba-Niedzwiedzka K."/>
            <person name="Martijn J."/>
            <person name="Lind A.E."/>
            <person name="van Eijk R."/>
            <person name="Schleper C."/>
            <person name="Guy L."/>
            <person name="Ettema T.J."/>
        </authorList>
    </citation>
    <scope>NUCLEOTIDE SEQUENCE</scope>
</reference>
<name>A0A0F9SND7_9ZZZZ</name>
<gene>
    <name evidence="1" type="ORF">LCGC14_0753830</name>
</gene>
<sequence length="106" mass="12288">MVENFFNRSDYTRIYSCATCSKGFIAKTKLNEPEFRDPEEYICKYCGIQSSMGDLVYESSTFLDLDAKYRSGMKQADTDEERDLFLRIWLPATSRLQIISLSSCFS</sequence>